<dbReference type="PROSITE" id="PS51469">
    <property type="entry name" value="SUN"/>
    <property type="match status" value="1"/>
</dbReference>
<dbReference type="InterPro" id="IPR045119">
    <property type="entry name" value="SUN1-5"/>
</dbReference>
<evidence type="ECO:0000259" key="6">
    <source>
        <dbReference type="PROSITE" id="PS51469"/>
    </source>
</evidence>
<dbReference type="Gene3D" id="2.60.120.260">
    <property type="entry name" value="Galactose-binding domain-like"/>
    <property type="match status" value="1"/>
</dbReference>
<organism evidence="7 8">
    <name type="scientific">Hypsizygus marmoreus</name>
    <name type="common">White beech mushroom</name>
    <name type="synonym">Agaricus marmoreus</name>
    <dbReference type="NCBI Taxonomy" id="39966"/>
    <lineage>
        <taxon>Eukaryota</taxon>
        <taxon>Fungi</taxon>
        <taxon>Dikarya</taxon>
        <taxon>Basidiomycota</taxon>
        <taxon>Agaricomycotina</taxon>
        <taxon>Agaricomycetes</taxon>
        <taxon>Agaricomycetidae</taxon>
        <taxon>Agaricales</taxon>
        <taxon>Tricholomatineae</taxon>
        <taxon>Lyophyllaceae</taxon>
        <taxon>Hypsizygus</taxon>
    </lineage>
</organism>
<dbReference type="AlphaFoldDB" id="A0A369JZR3"/>
<evidence type="ECO:0000256" key="5">
    <source>
        <dbReference type="SAM" id="MobiDB-lite"/>
    </source>
</evidence>
<reference evidence="7" key="1">
    <citation type="submission" date="2018-04" db="EMBL/GenBank/DDBJ databases">
        <title>Whole genome sequencing of Hypsizygus marmoreus.</title>
        <authorList>
            <person name="Choi I.-G."/>
            <person name="Min B."/>
            <person name="Kim J.-G."/>
            <person name="Kim S."/>
            <person name="Oh Y.-L."/>
            <person name="Kong W.-S."/>
            <person name="Park H."/>
            <person name="Jeong J."/>
            <person name="Song E.-S."/>
        </authorList>
    </citation>
    <scope>NUCLEOTIDE SEQUENCE [LARGE SCALE GENOMIC DNA]</scope>
    <source>
        <strain evidence="7">51987-8</strain>
    </source>
</reference>
<comment type="subcellular location">
    <subcellularLocation>
        <location evidence="1">Membrane</location>
    </subcellularLocation>
</comment>
<gene>
    <name evidence="7" type="primary">sad1</name>
    <name evidence="7" type="ORF">Hypma_006628</name>
</gene>
<evidence type="ECO:0000313" key="8">
    <source>
        <dbReference type="Proteomes" id="UP000076154"/>
    </source>
</evidence>
<keyword evidence="3" id="KW-1133">Transmembrane helix</keyword>
<dbReference type="InParanoid" id="A0A369JZR3"/>
<sequence>MSFSSTPLGQGRRLDHGTFLNKPPSNGNRPPSPNRLVPTSYAYGASTLGSRSPPKPSSPSRDRNLTHHEDDENNDSALAAFARTKQREQAAVLSRPGGPKVITSPPHNPERWSVKDTSVNIASAFHQAAATDMNTAHNPNNSWASGSTRPNAAIPRSTSVEYEKEAQAAMQKRLGAPQSRLAPRNPAARKPISKSASLRHVPDSEEEGPDGRGKSPFEQLVDSAKRVIGPASYYLQQRLPADLSTNAKDSSYDYAAEEQEYQNSQASRRTANHKRNRMSTDNKAYKPTLSDQDVSDEDFSDDDGKKRRRKKKKKEPTGGPLQSLPVIAADKRKRRRAKGNKGSKGGDGEEEEEEQSGSGSDDATEHHSAQRASIPRNSVPPPIRQQSIARSSVPRELPDDNEPDTSLDVEQGLDSIPEVDEDQLYDARHDMRRSTSRPPSHIGGPLGYIVHWLARVVKAIAFFVVQILVTILYVSGKILGTIFDIVLRRPILWASGASPGSQFFSSVMKCVLLGLILTGGYMLREPLLQYIPSPSSRPVYHAPDVPAANIAELAARLQRIENALSGISQEAEKGRLKVENEAKSYSDLVGRLGSLESKVLTESKKAADAEVQFRNVAQEGLKVRQEVEVLQAQVQQQQQHPSKGEISASDEEARAKVKALEDRVGSVEGGVKEALELGKKASSGVGAAWWNKLASGSAAKSGLTIKSSDGQDVTSLIGHLVDSAVSTYSKDTLARPDFALHSGGARVIPSLTSPTFEMRPANLRSQLVGLITGNGYAIGRPPVHALHYDLHNGDCWPFAGSEGQLGVALAAPTYISDITIDHVAREVAFDMRTAPRQMEVWAMVEGKDNIAKVKEWMAEKERRRVEAKERGDEVEEEPAYPKTLPKTPQYIRIANFTYNIYAPKNIQTFPVSQEIRDLGVDFGIVVLRIKSNWGREEYTCLYRLRVHGERMGETPLPYPEEVA</sequence>
<feature type="domain" description="SUN" evidence="6">
    <location>
        <begin position="744"/>
        <end position="951"/>
    </location>
</feature>
<dbReference type="Pfam" id="PF07738">
    <property type="entry name" value="Sad1_UNC"/>
    <property type="match status" value="2"/>
</dbReference>
<dbReference type="GO" id="GO:0043495">
    <property type="term" value="F:protein-membrane adaptor activity"/>
    <property type="evidence" value="ECO:0007669"/>
    <property type="project" value="TreeGrafter"/>
</dbReference>
<dbReference type="PANTHER" id="PTHR12911">
    <property type="entry name" value="SAD1/UNC-84-LIKE PROTEIN-RELATED"/>
    <property type="match status" value="1"/>
</dbReference>
<dbReference type="OrthoDB" id="342281at2759"/>
<proteinExistence type="predicted"/>
<feature type="region of interest" description="Disordered" evidence="5">
    <location>
        <begin position="130"/>
        <end position="222"/>
    </location>
</feature>
<dbReference type="EMBL" id="LUEZ02000040">
    <property type="protein sequence ID" value="RDB25835.1"/>
    <property type="molecule type" value="Genomic_DNA"/>
</dbReference>
<dbReference type="GO" id="GO:0034993">
    <property type="term" value="C:meiotic nuclear membrane microtubule tethering complex"/>
    <property type="evidence" value="ECO:0007669"/>
    <property type="project" value="TreeGrafter"/>
</dbReference>
<evidence type="ECO:0000313" key="7">
    <source>
        <dbReference type="EMBL" id="RDB25835.1"/>
    </source>
</evidence>
<keyword evidence="4" id="KW-0472">Membrane</keyword>
<accession>A0A369JZR3</accession>
<feature type="compositionally biased region" description="Polar residues" evidence="5">
    <location>
        <begin position="132"/>
        <end position="160"/>
    </location>
</feature>
<evidence type="ECO:0000256" key="2">
    <source>
        <dbReference type="ARBA" id="ARBA00022692"/>
    </source>
</evidence>
<dbReference type="Proteomes" id="UP000076154">
    <property type="component" value="Unassembled WGS sequence"/>
</dbReference>
<comment type="caution">
    <text evidence="7">The sequence shown here is derived from an EMBL/GenBank/DDBJ whole genome shotgun (WGS) entry which is preliminary data.</text>
</comment>
<protein>
    <submittedName>
        <fullName evidence="7">Spindle pole body-associated protein sad1</fullName>
    </submittedName>
</protein>
<evidence type="ECO:0000256" key="1">
    <source>
        <dbReference type="ARBA" id="ARBA00004370"/>
    </source>
</evidence>
<feature type="region of interest" description="Disordered" evidence="5">
    <location>
        <begin position="1"/>
        <end position="117"/>
    </location>
</feature>
<name>A0A369JZR3_HYPMA</name>
<evidence type="ECO:0000256" key="3">
    <source>
        <dbReference type="ARBA" id="ARBA00022989"/>
    </source>
</evidence>
<feature type="compositionally biased region" description="Basic residues" evidence="5">
    <location>
        <begin position="331"/>
        <end position="341"/>
    </location>
</feature>
<keyword evidence="2" id="KW-0812">Transmembrane</keyword>
<dbReference type="STRING" id="39966.A0A369JZR3"/>
<feature type="compositionally biased region" description="Basic and acidic residues" evidence="5">
    <location>
        <begin position="60"/>
        <end position="70"/>
    </location>
</feature>
<evidence type="ECO:0000256" key="4">
    <source>
        <dbReference type="ARBA" id="ARBA00023136"/>
    </source>
</evidence>
<dbReference type="InterPro" id="IPR012919">
    <property type="entry name" value="SUN_dom"/>
</dbReference>
<feature type="region of interest" description="Disordered" evidence="5">
    <location>
        <begin position="236"/>
        <end position="413"/>
    </location>
</feature>
<dbReference type="PANTHER" id="PTHR12911:SF8">
    <property type="entry name" value="KLAROID PROTEIN-RELATED"/>
    <property type="match status" value="1"/>
</dbReference>
<keyword evidence="8" id="KW-1185">Reference proteome</keyword>